<dbReference type="SUPFAM" id="SSF55331">
    <property type="entry name" value="Tautomerase/MIF"/>
    <property type="match status" value="1"/>
</dbReference>
<dbReference type="GO" id="GO:0050178">
    <property type="term" value="F:phenylpyruvate tautomerase activity"/>
    <property type="evidence" value="ECO:0007669"/>
    <property type="project" value="UniProtKB-EC"/>
</dbReference>
<accession>A0A7K6I660</accession>
<evidence type="ECO:0000256" key="11">
    <source>
        <dbReference type="ARBA" id="ARBA00041631"/>
    </source>
</evidence>
<evidence type="ECO:0000313" key="14">
    <source>
        <dbReference type="EMBL" id="NWV83217.1"/>
    </source>
</evidence>
<dbReference type="EC" id="5.3.3.12" evidence="8"/>
<evidence type="ECO:0000256" key="12">
    <source>
        <dbReference type="ARBA" id="ARBA00041912"/>
    </source>
</evidence>
<evidence type="ECO:0000256" key="2">
    <source>
        <dbReference type="ARBA" id="ARBA00005851"/>
    </source>
</evidence>
<proteinExistence type="inferred from homology"/>
<name>A0A7K6I660_9PASS</name>
<evidence type="ECO:0000256" key="5">
    <source>
        <dbReference type="ARBA" id="ARBA00023235"/>
    </source>
</evidence>
<organism evidence="14 15">
    <name type="scientific">Dasyornis broadbenti</name>
    <name type="common">rufous bristle-bird</name>
    <dbReference type="NCBI Taxonomy" id="243059"/>
    <lineage>
        <taxon>Eukaryota</taxon>
        <taxon>Metazoa</taxon>
        <taxon>Chordata</taxon>
        <taxon>Craniata</taxon>
        <taxon>Vertebrata</taxon>
        <taxon>Euteleostomi</taxon>
        <taxon>Archelosauria</taxon>
        <taxon>Archosauria</taxon>
        <taxon>Dinosauria</taxon>
        <taxon>Saurischia</taxon>
        <taxon>Theropoda</taxon>
        <taxon>Coelurosauria</taxon>
        <taxon>Aves</taxon>
        <taxon>Neognathae</taxon>
        <taxon>Neoaves</taxon>
        <taxon>Telluraves</taxon>
        <taxon>Australaves</taxon>
        <taxon>Passeriformes</taxon>
        <taxon>Meliphagoidea</taxon>
        <taxon>Dasyornithidae</taxon>
        <taxon>Dasyornis</taxon>
    </lineage>
</organism>
<dbReference type="Proteomes" id="UP000521322">
    <property type="component" value="Unassembled WGS sequence"/>
</dbReference>
<dbReference type="Gene3D" id="3.30.429.10">
    <property type="entry name" value="Macrophage Migration Inhibitory Factor"/>
    <property type="match status" value="1"/>
</dbReference>
<comment type="catalytic activity">
    <reaction evidence="7">
        <text>L-dopachrome = 5,6-dihydroxyindole-2-carboxylate</text>
        <dbReference type="Rhea" id="RHEA:13041"/>
        <dbReference type="ChEBI" id="CHEBI:16875"/>
        <dbReference type="ChEBI" id="CHEBI:57509"/>
        <dbReference type="EC" id="5.3.3.12"/>
    </reaction>
</comment>
<evidence type="ECO:0000256" key="1">
    <source>
        <dbReference type="ARBA" id="ARBA00004613"/>
    </source>
</evidence>
<feature type="non-terminal residue" evidence="14">
    <location>
        <position position="1"/>
    </location>
</feature>
<comment type="similarity">
    <text evidence="2">Belongs to the MIF family.</text>
</comment>
<evidence type="ECO:0000256" key="8">
    <source>
        <dbReference type="ARBA" id="ARBA00038932"/>
    </source>
</evidence>
<dbReference type="Pfam" id="PF01187">
    <property type="entry name" value="MIF"/>
    <property type="match status" value="1"/>
</dbReference>
<dbReference type="GO" id="GO:0005125">
    <property type="term" value="F:cytokine activity"/>
    <property type="evidence" value="ECO:0007669"/>
    <property type="project" value="UniProtKB-KW"/>
</dbReference>
<gene>
    <name evidence="14" type="primary">Mif</name>
    <name evidence="14" type="ORF">DASBRO_R08173</name>
</gene>
<dbReference type="GO" id="GO:0004167">
    <property type="term" value="F:dopachrome isomerase activity"/>
    <property type="evidence" value="ECO:0007669"/>
    <property type="project" value="UniProtKB-EC"/>
</dbReference>
<keyword evidence="3" id="KW-0202">Cytokine</keyword>
<comment type="subcellular location">
    <subcellularLocation>
        <location evidence="1">Secreted</location>
    </subcellularLocation>
</comment>
<evidence type="ECO:0000256" key="13">
    <source>
        <dbReference type="ARBA" id="ARBA00042730"/>
    </source>
</evidence>
<sequence length="125" mass="14271">MPKFLVNTNISKDKVLEFFTGELTQQLLKSLGKPVQKIIYFFFFQLYLAIQICPDQVMSFSGSTDPCAMCFLYSIGKTGEQENRVYSKLLCDLLNKQLKIPSDRIYINFFDIGPGNAGWNNTTFA</sequence>
<dbReference type="EC" id="5.3.2.1" evidence="9"/>
<dbReference type="EMBL" id="VZRN01005119">
    <property type="protein sequence ID" value="NWV83217.1"/>
    <property type="molecule type" value="Genomic_DNA"/>
</dbReference>
<dbReference type="AlphaFoldDB" id="A0A7K6I660"/>
<evidence type="ECO:0000256" key="4">
    <source>
        <dbReference type="ARBA" id="ARBA00022525"/>
    </source>
</evidence>
<dbReference type="PANTHER" id="PTHR11954">
    <property type="entry name" value="D-DOPACHROME DECARBOXYLASE"/>
    <property type="match status" value="1"/>
</dbReference>
<dbReference type="InterPro" id="IPR001398">
    <property type="entry name" value="Macrophage_inhib_fac"/>
</dbReference>
<keyword evidence="4" id="KW-0964">Secreted</keyword>
<evidence type="ECO:0000256" key="9">
    <source>
        <dbReference type="ARBA" id="ARBA00039086"/>
    </source>
</evidence>
<keyword evidence="5" id="KW-0413">Isomerase</keyword>
<comment type="caution">
    <text evidence="14">The sequence shown here is derived from an EMBL/GenBank/DDBJ whole genome shotgun (WGS) entry which is preliminary data.</text>
</comment>
<evidence type="ECO:0000256" key="10">
    <source>
        <dbReference type="ARBA" id="ARBA00039619"/>
    </source>
</evidence>
<evidence type="ECO:0000256" key="3">
    <source>
        <dbReference type="ARBA" id="ARBA00022514"/>
    </source>
</evidence>
<evidence type="ECO:0000313" key="15">
    <source>
        <dbReference type="Proteomes" id="UP000521322"/>
    </source>
</evidence>
<keyword evidence="15" id="KW-1185">Reference proteome</keyword>
<protein>
    <recommendedName>
        <fullName evidence="10">Macrophage migration inhibitory factor</fullName>
        <ecNumber evidence="9">5.3.2.1</ecNumber>
        <ecNumber evidence="8">5.3.3.12</ecNumber>
    </recommendedName>
    <alternativeName>
        <fullName evidence="13">L-dopachrome isomerase</fullName>
    </alternativeName>
    <alternativeName>
        <fullName evidence="11">L-dopachrome tautomerase</fullName>
    </alternativeName>
    <alternativeName>
        <fullName evidence="12">Phenylpyruvate tautomerase</fullName>
    </alternativeName>
</protein>
<reference evidence="14 15" key="1">
    <citation type="submission" date="2019-09" db="EMBL/GenBank/DDBJ databases">
        <title>Bird 10,000 Genomes (B10K) Project - Family phase.</title>
        <authorList>
            <person name="Zhang G."/>
        </authorList>
    </citation>
    <scope>NUCLEOTIDE SEQUENCE [LARGE SCALE GENOMIC DNA]</scope>
    <source>
        <strain evidence="14">B10K-DU-029-49</strain>
        <tissue evidence="14">Liver</tissue>
    </source>
</reference>
<comment type="catalytic activity">
    <reaction evidence="6">
        <text>3-phenylpyruvate = enol-phenylpyruvate</text>
        <dbReference type="Rhea" id="RHEA:17097"/>
        <dbReference type="ChEBI" id="CHEBI:16815"/>
        <dbReference type="ChEBI" id="CHEBI:18005"/>
        <dbReference type="EC" id="5.3.2.1"/>
    </reaction>
</comment>
<feature type="non-terminal residue" evidence="14">
    <location>
        <position position="125"/>
    </location>
</feature>
<dbReference type="InterPro" id="IPR014347">
    <property type="entry name" value="Tautomerase/MIF_sf"/>
</dbReference>
<dbReference type="GO" id="GO:0005615">
    <property type="term" value="C:extracellular space"/>
    <property type="evidence" value="ECO:0007669"/>
    <property type="project" value="UniProtKB-KW"/>
</dbReference>
<dbReference type="PANTHER" id="PTHR11954:SF6">
    <property type="entry name" value="MACROPHAGE MIGRATION INHIBITORY FACTOR"/>
    <property type="match status" value="1"/>
</dbReference>
<evidence type="ECO:0000256" key="7">
    <source>
        <dbReference type="ARBA" id="ARBA00036823"/>
    </source>
</evidence>
<evidence type="ECO:0000256" key="6">
    <source>
        <dbReference type="ARBA" id="ARBA00036735"/>
    </source>
</evidence>